<dbReference type="PRINTS" id="PR00455">
    <property type="entry name" value="HTHTETR"/>
</dbReference>
<feature type="DNA-binding region" description="H-T-H motif" evidence="4">
    <location>
        <begin position="40"/>
        <end position="59"/>
    </location>
</feature>
<keyword evidence="3" id="KW-0804">Transcription</keyword>
<name>A0A9E6XWA2_9ACTN</name>
<evidence type="ECO:0000313" key="7">
    <source>
        <dbReference type="Proteomes" id="UP001162834"/>
    </source>
</evidence>
<dbReference type="InterPro" id="IPR001647">
    <property type="entry name" value="HTH_TetR"/>
</dbReference>
<dbReference type="PANTHER" id="PTHR30055:SF238">
    <property type="entry name" value="MYCOFACTOCIN BIOSYNTHESIS TRANSCRIPTIONAL REGULATOR MFTR-RELATED"/>
    <property type="match status" value="1"/>
</dbReference>
<evidence type="ECO:0000256" key="3">
    <source>
        <dbReference type="ARBA" id="ARBA00023163"/>
    </source>
</evidence>
<reference evidence="6" key="1">
    <citation type="journal article" date="2022" name="Int. J. Syst. Evol. Microbiol.">
        <title>Pseudomonas aegrilactucae sp. nov. and Pseudomonas morbosilactucae sp. nov., pathogens causing bacterial rot of lettuce in Japan.</title>
        <authorList>
            <person name="Sawada H."/>
            <person name="Fujikawa T."/>
            <person name="Satou M."/>
        </authorList>
    </citation>
    <scope>NUCLEOTIDE SEQUENCE</scope>
    <source>
        <strain evidence="6">0166_1</strain>
    </source>
</reference>
<dbReference type="PANTHER" id="PTHR30055">
    <property type="entry name" value="HTH-TYPE TRANSCRIPTIONAL REGULATOR RUTR"/>
    <property type="match status" value="1"/>
</dbReference>
<dbReference type="InterPro" id="IPR009057">
    <property type="entry name" value="Homeodomain-like_sf"/>
</dbReference>
<evidence type="ECO:0000313" key="6">
    <source>
        <dbReference type="EMBL" id="UGS35600.1"/>
    </source>
</evidence>
<keyword evidence="2 4" id="KW-0238">DNA-binding</keyword>
<evidence type="ECO:0000256" key="4">
    <source>
        <dbReference type="PROSITE-ProRule" id="PRU00335"/>
    </source>
</evidence>
<evidence type="ECO:0000256" key="2">
    <source>
        <dbReference type="ARBA" id="ARBA00023125"/>
    </source>
</evidence>
<dbReference type="PROSITE" id="PS50977">
    <property type="entry name" value="HTH_TETR_2"/>
    <property type="match status" value="1"/>
</dbReference>
<dbReference type="SUPFAM" id="SSF46689">
    <property type="entry name" value="Homeodomain-like"/>
    <property type="match status" value="1"/>
</dbReference>
<gene>
    <name evidence="6" type="ORF">DSM104329_01993</name>
</gene>
<sequence length="211" mass="23762">MSSASALPRPPRQRRSRESSERVIKAGLELLDELEYDSFTIAEVSRRAGVSVGSIYARFGSKDDLFLVLHDRAMDEIEREHRAAFDAIAWAELDDRESIRRAVRALTDVFHRHASMLRVFMLRGALDPQVLVRGSTAVREVQAAFAAGVLTHRVAMRHPEPELALDVFFRMAFAVLARRIVYGPLHESGRSLSWDDLADELAEVCAAYLLD</sequence>
<dbReference type="RefSeq" id="WP_259315283.1">
    <property type="nucleotide sequence ID" value="NZ_CP087164.1"/>
</dbReference>
<accession>A0A9E6XWA2</accession>
<evidence type="ECO:0000256" key="1">
    <source>
        <dbReference type="ARBA" id="ARBA00023015"/>
    </source>
</evidence>
<dbReference type="KEGG" id="sbae:DSM104329_01993"/>
<protein>
    <recommendedName>
        <fullName evidence="5">HTH tetR-type domain-containing protein</fullName>
    </recommendedName>
</protein>
<dbReference type="GO" id="GO:0003700">
    <property type="term" value="F:DNA-binding transcription factor activity"/>
    <property type="evidence" value="ECO:0007669"/>
    <property type="project" value="TreeGrafter"/>
</dbReference>
<dbReference type="InterPro" id="IPR050109">
    <property type="entry name" value="HTH-type_TetR-like_transc_reg"/>
</dbReference>
<dbReference type="EMBL" id="CP087164">
    <property type="protein sequence ID" value="UGS35600.1"/>
    <property type="molecule type" value="Genomic_DNA"/>
</dbReference>
<dbReference type="Pfam" id="PF00440">
    <property type="entry name" value="TetR_N"/>
    <property type="match status" value="1"/>
</dbReference>
<dbReference type="Gene3D" id="1.10.10.60">
    <property type="entry name" value="Homeodomain-like"/>
    <property type="match status" value="1"/>
</dbReference>
<feature type="domain" description="HTH tetR-type" evidence="5">
    <location>
        <begin position="17"/>
        <end position="77"/>
    </location>
</feature>
<keyword evidence="7" id="KW-1185">Reference proteome</keyword>
<dbReference type="Gene3D" id="1.10.357.10">
    <property type="entry name" value="Tetracycline Repressor, domain 2"/>
    <property type="match status" value="1"/>
</dbReference>
<proteinExistence type="predicted"/>
<dbReference type="Proteomes" id="UP001162834">
    <property type="component" value="Chromosome"/>
</dbReference>
<keyword evidence="1" id="KW-0805">Transcription regulation</keyword>
<dbReference type="AlphaFoldDB" id="A0A9E6XWA2"/>
<dbReference type="GO" id="GO:0000976">
    <property type="term" value="F:transcription cis-regulatory region binding"/>
    <property type="evidence" value="ECO:0007669"/>
    <property type="project" value="TreeGrafter"/>
</dbReference>
<organism evidence="6 7">
    <name type="scientific">Capillimicrobium parvum</name>
    <dbReference type="NCBI Taxonomy" id="2884022"/>
    <lineage>
        <taxon>Bacteria</taxon>
        <taxon>Bacillati</taxon>
        <taxon>Actinomycetota</taxon>
        <taxon>Thermoleophilia</taxon>
        <taxon>Solirubrobacterales</taxon>
        <taxon>Capillimicrobiaceae</taxon>
        <taxon>Capillimicrobium</taxon>
    </lineage>
</organism>
<evidence type="ECO:0000259" key="5">
    <source>
        <dbReference type="PROSITE" id="PS50977"/>
    </source>
</evidence>